<comment type="caution">
    <text evidence="15">Lacks conserved residue(s) required for the propagation of feature annotation.</text>
</comment>
<dbReference type="InterPro" id="IPR006202">
    <property type="entry name" value="Neur_chan_lig-bd"/>
</dbReference>
<feature type="transmembrane region" description="Helical" evidence="15">
    <location>
        <begin position="435"/>
        <end position="455"/>
    </location>
</feature>
<dbReference type="Pfam" id="PF02932">
    <property type="entry name" value="Neur_chan_memb"/>
    <property type="match status" value="1"/>
</dbReference>
<evidence type="ECO:0000256" key="9">
    <source>
        <dbReference type="ARBA" id="ARBA00023157"/>
    </source>
</evidence>
<comment type="similarity">
    <text evidence="1">Belongs to the ligand-gated ion channel (TC 1.A.9) family. Acetylcholine receptor (TC 1.A.9.1) subfamily.</text>
</comment>
<keyword evidence="12" id="KW-1071">Ligand-gated ion channel</keyword>
<dbReference type="Gene3D" id="2.70.170.10">
    <property type="entry name" value="Neurotransmitter-gated ion-channel ligand-binding domain"/>
    <property type="match status" value="1"/>
</dbReference>
<dbReference type="SUPFAM" id="SSF90112">
    <property type="entry name" value="Neurotransmitter-gated ion-channel transmembrane pore"/>
    <property type="match status" value="1"/>
</dbReference>
<comment type="subcellular location">
    <subcellularLocation>
        <location evidence="14">Synaptic cell membrane</location>
        <topology evidence="14">Multi-pass membrane protein</topology>
    </subcellularLocation>
</comment>
<dbReference type="Proteomes" id="UP000663852">
    <property type="component" value="Unassembled WGS sequence"/>
</dbReference>
<proteinExistence type="inferred from homology"/>
<evidence type="ECO:0000259" key="17">
    <source>
        <dbReference type="Pfam" id="PF02932"/>
    </source>
</evidence>
<name>A0A814UVC1_ADIRI</name>
<dbReference type="InterPro" id="IPR006201">
    <property type="entry name" value="Neur_channel"/>
</dbReference>
<organism evidence="18 19">
    <name type="scientific">Adineta ricciae</name>
    <name type="common">Rotifer</name>
    <dbReference type="NCBI Taxonomy" id="249248"/>
    <lineage>
        <taxon>Eukaryota</taxon>
        <taxon>Metazoa</taxon>
        <taxon>Spiralia</taxon>
        <taxon>Gnathifera</taxon>
        <taxon>Rotifera</taxon>
        <taxon>Eurotatoria</taxon>
        <taxon>Bdelloidea</taxon>
        <taxon>Adinetida</taxon>
        <taxon>Adinetidae</taxon>
        <taxon>Adineta</taxon>
    </lineage>
</organism>
<dbReference type="GO" id="GO:0045211">
    <property type="term" value="C:postsynaptic membrane"/>
    <property type="evidence" value="ECO:0007669"/>
    <property type="project" value="InterPro"/>
</dbReference>
<comment type="caution">
    <text evidence="18">The sequence shown here is derived from an EMBL/GenBank/DDBJ whole genome shotgun (WGS) entry which is preliminary data.</text>
</comment>
<dbReference type="FunFam" id="2.70.170.10:FF:000016">
    <property type="entry name" value="Nicotinic acetylcholine receptor subunit"/>
    <property type="match status" value="1"/>
</dbReference>
<evidence type="ECO:0000256" key="6">
    <source>
        <dbReference type="ARBA" id="ARBA00023018"/>
    </source>
</evidence>
<keyword evidence="8 15" id="KW-0472">Membrane</keyword>
<protein>
    <submittedName>
        <fullName evidence="18">Uncharacterized protein</fullName>
    </submittedName>
</protein>
<evidence type="ECO:0000256" key="5">
    <source>
        <dbReference type="ARBA" id="ARBA00022989"/>
    </source>
</evidence>
<keyword evidence="10" id="KW-0675">Receptor</keyword>
<evidence type="ECO:0000256" key="2">
    <source>
        <dbReference type="ARBA" id="ARBA00022448"/>
    </source>
</evidence>
<dbReference type="EMBL" id="CAJNOJ010000138">
    <property type="protein sequence ID" value="CAF1182619.1"/>
    <property type="molecule type" value="Genomic_DNA"/>
</dbReference>
<dbReference type="PRINTS" id="PR00254">
    <property type="entry name" value="NICOTINICR"/>
</dbReference>
<dbReference type="InterPro" id="IPR018000">
    <property type="entry name" value="Neurotransmitter_ion_chnl_CS"/>
</dbReference>
<feature type="transmembrane region" description="Helical" evidence="15">
    <location>
        <begin position="128"/>
        <end position="155"/>
    </location>
</feature>
<dbReference type="SUPFAM" id="SSF63712">
    <property type="entry name" value="Nicotinic receptor ligand binding domain-like"/>
    <property type="match status" value="1"/>
</dbReference>
<dbReference type="Pfam" id="PF02931">
    <property type="entry name" value="Neur_chan_LBD"/>
    <property type="match status" value="1"/>
</dbReference>
<keyword evidence="5 15" id="KW-1133">Transmembrane helix</keyword>
<evidence type="ECO:0000256" key="11">
    <source>
        <dbReference type="ARBA" id="ARBA00023180"/>
    </source>
</evidence>
<dbReference type="InterPro" id="IPR038050">
    <property type="entry name" value="Neuro_actylchol_rec"/>
</dbReference>
<dbReference type="PANTHER" id="PTHR18945">
    <property type="entry name" value="NEUROTRANSMITTER GATED ION CHANNEL"/>
    <property type="match status" value="1"/>
</dbReference>
<dbReference type="PRINTS" id="PR00252">
    <property type="entry name" value="NRIONCHANNEL"/>
</dbReference>
<dbReference type="InterPro" id="IPR002394">
    <property type="entry name" value="Nicotinic_acetylcholine_rcpt"/>
</dbReference>
<evidence type="ECO:0000256" key="15">
    <source>
        <dbReference type="RuleBase" id="RU000687"/>
    </source>
</evidence>
<evidence type="ECO:0000256" key="12">
    <source>
        <dbReference type="ARBA" id="ARBA00023286"/>
    </source>
</evidence>
<evidence type="ECO:0000259" key="16">
    <source>
        <dbReference type="Pfam" id="PF02931"/>
    </source>
</evidence>
<keyword evidence="9" id="KW-1015">Disulfide bond</keyword>
<evidence type="ECO:0000256" key="7">
    <source>
        <dbReference type="ARBA" id="ARBA00023065"/>
    </source>
</evidence>
<reference evidence="18" key="1">
    <citation type="submission" date="2021-02" db="EMBL/GenBank/DDBJ databases">
        <authorList>
            <person name="Nowell W R."/>
        </authorList>
    </citation>
    <scope>NUCLEOTIDE SEQUENCE</scope>
</reference>
<accession>A0A814UVC1</accession>
<feature type="transmembrane region" description="Helical" evidence="15">
    <location>
        <begin position="86"/>
        <end position="108"/>
    </location>
</feature>
<evidence type="ECO:0000313" key="19">
    <source>
        <dbReference type="Proteomes" id="UP000663852"/>
    </source>
</evidence>
<feature type="domain" description="Neurotransmitter-gated ion-channel transmembrane" evidence="17">
    <location>
        <begin position="408"/>
        <end position="696"/>
    </location>
</feature>
<dbReference type="AlphaFoldDB" id="A0A814UVC1"/>
<dbReference type="GO" id="GO:0022848">
    <property type="term" value="F:acetylcholine-gated monoatomic cation-selective channel activity"/>
    <property type="evidence" value="ECO:0007669"/>
    <property type="project" value="InterPro"/>
</dbReference>
<feature type="transmembrane region" description="Helical" evidence="15">
    <location>
        <begin position="680"/>
        <end position="698"/>
    </location>
</feature>
<dbReference type="InterPro" id="IPR006029">
    <property type="entry name" value="Neurotrans-gated_channel_TM"/>
</dbReference>
<evidence type="ECO:0000256" key="13">
    <source>
        <dbReference type="ARBA" id="ARBA00023303"/>
    </source>
</evidence>
<feature type="transmembrane region" description="Helical" evidence="15">
    <location>
        <begin position="467"/>
        <end position="490"/>
    </location>
</feature>
<feature type="domain" description="Neurotransmitter-gated ion-channel ligand-binding" evidence="16">
    <location>
        <begin position="170"/>
        <end position="401"/>
    </location>
</feature>
<evidence type="ECO:0000256" key="4">
    <source>
        <dbReference type="ARBA" id="ARBA00022692"/>
    </source>
</evidence>
<evidence type="ECO:0000256" key="14">
    <source>
        <dbReference type="ARBA" id="ARBA00034099"/>
    </source>
</evidence>
<dbReference type="GO" id="GO:0004888">
    <property type="term" value="F:transmembrane signaling receptor activity"/>
    <property type="evidence" value="ECO:0007669"/>
    <property type="project" value="InterPro"/>
</dbReference>
<evidence type="ECO:0000313" key="18">
    <source>
        <dbReference type="EMBL" id="CAF1182619.1"/>
    </source>
</evidence>
<dbReference type="InterPro" id="IPR036719">
    <property type="entry name" value="Neuro-gated_channel_TM_sf"/>
</dbReference>
<gene>
    <name evidence="18" type="ORF">EDS130_LOCUS24329</name>
</gene>
<dbReference type="Gene3D" id="1.20.58.390">
    <property type="entry name" value="Neurotransmitter-gated ion-channel transmembrane domain"/>
    <property type="match status" value="2"/>
</dbReference>
<dbReference type="FunFam" id="1.20.58.390:FF:000038">
    <property type="entry name" value="Acetylcholine receptor subunit beta-like 1"/>
    <property type="match status" value="1"/>
</dbReference>
<evidence type="ECO:0000256" key="1">
    <source>
        <dbReference type="ARBA" id="ARBA00009237"/>
    </source>
</evidence>
<keyword evidence="4 15" id="KW-0812">Transmembrane</keyword>
<keyword evidence="3" id="KW-1003">Cell membrane</keyword>
<dbReference type="OrthoDB" id="5975154at2759"/>
<dbReference type="CDD" id="cd19064">
    <property type="entry name" value="LGIC_TM_nAChR"/>
    <property type="match status" value="1"/>
</dbReference>
<keyword evidence="11" id="KW-0325">Glycoprotein</keyword>
<feature type="transmembrane region" description="Helical" evidence="15">
    <location>
        <begin position="402"/>
        <end position="423"/>
    </location>
</feature>
<keyword evidence="7 15" id="KW-0406">Ion transport</keyword>
<evidence type="ECO:0000256" key="3">
    <source>
        <dbReference type="ARBA" id="ARBA00022475"/>
    </source>
</evidence>
<dbReference type="InterPro" id="IPR036734">
    <property type="entry name" value="Neur_chan_lig-bd_sf"/>
</dbReference>
<sequence length="733" mass="85255">MSKSIYSKPFRRSTIPPYFLRHYEAISNDQILNKPQRGINSINNNFQRKRVYHCASCDLYDCCQKTTCLCLNDYWGPNKPLGPIDYLSFILLLTMKMCCSPSAFFFSFDYLTSYIDLDHRQQLKSTGFYYLILFLYHCRYMSIVYLISSLVIFGACDVLFQFVQTSEGENRLVYYLFSEQGYNPLVRPTQHSNETVTVSFGLLLVQLIHVYEKEQIMKTNTWLHMKWYDPQLRWNPERYGGVDQISVPYTNVWTPDVVLFNNADGNYEVSFKSKVVLLHTGEVQWIPPAIYKSSCRIDVKFFPFDTQKCEMRFASWTYNAREVAFTHYSEERDKKSEITKLLTQQAISATKDEPYKDDYLESGTWDVLNIPSKFVHYYSNGSSSIPDYIEIVFSIEMSRKTLYYTVNLIVPTGLMGILICIVFCLPTAAGEKMTLCMSILLALNLFQLLVTKILPPTSAVVPLIAKYLLFTFSLNVLVIVNTVVITNFYYRTPMTHSMPGWVRRIFIHLLPRLLWMESPKLKAKREEYEMANAMEKSVVFQNPTHISTETIQTKPKPKFKHTHKDHRSSCESNASLVTYINDKRRTSTILLKPISNSKPPQHPNSKRKYFFFEEEKRVVATTAQSKQKPSGRRLQVEQMRRELVQALQNIRYIAAHCEQESLIESVRDEWKFIATVIDRLQFVIFLTVTICGSVALLSEGSYVFRFGSQDSQKLIRFSNPNTTVHELTRTARN</sequence>
<keyword evidence="2 15" id="KW-0813">Transport</keyword>
<evidence type="ECO:0000256" key="8">
    <source>
        <dbReference type="ARBA" id="ARBA00023136"/>
    </source>
</evidence>
<keyword evidence="6" id="KW-0770">Synapse</keyword>
<dbReference type="PROSITE" id="PS00236">
    <property type="entry name" value="NEUROTR_ION_CHANNEL"/>
    <property type="match status" value="1"/>
</dbReference>
<evidence type="ECO:0000256" key="10">
    <source>
        <dbReference type="ARBA" id="ARBA00023170"/>
    </source>
</evidence>
<keyword evidence="13 15" id="KW-0407">Ion channel</keyword>